<dbReference type="AlphaFoldDB" id="A0AAW0D0P6"/>
<organism evidence="2 3">
    <name type="scientific">Paramarasmius palmivorus</name>
    <dbReference type="NCBI Taxonomy" id="297713"/>
    <lineage>
        <taxon>Eukaryota</taxon>
        <taxon>Fungi</taxon>
        <taxon>Dikarya</taxon>
        <taxon>Basidiomycota</taxon>
        <taxon>Agaricomycotina</taxon>
        <taxon>Agaricomycetes</taxon>
        <taxon>Agaricomycetidae</taxon>
        <taxon>Agaricales</taxon>
        <taxon>Marasmiineae</taxon>
        <taxon>Marasmiaceae</taxon>
        <taxon>Paramarasmius</taxon>
    </lineage>
</organism>
<name>A0AAW0D0P6_9AGAR</name>
<reference evidence="2 3" key="1">
    <citation type="submission" date="2024-01" db="EMBL/GenBank/DDBJ databases">
        <title>A draft genome for a cacao thread blight-causing isolate of Paramarasmius palmivorus.</title>
        <authorList>
            <person name="Baruah I.K."/>
            <person name="Bukari Y."/>
            <person name="Amoako-Attah I."/>
            <person name="Meinhardt L.W."/>
            <person name="Bailey B.A."/>
            <person name="Cohen S.P."/>
        </authorList>
    </citation>
    <scope>NUCLEOTIDE SEQUENCE [LARGE SCALE GENOMIC DNA]</scope>
    <source>
        <strain evidence="2 3">GH-12</strain>
    </source>
</reference>
<feature type="transmembrane region" description="Helical" evidence="1">
    <location>
        <begin position="242"/>
        <end position="266"/>
    </location>
</feature>
<feature type="transmembrane region" description="Helical" evidence="1">
    <location>
        <begin position="110"/>
        <end position="134"/>
    </location>
</feature>
<accession>A0AAW0D0P6</accession>
<feature type="transmembrane region" description="Helical" evidence="1">
    <location>
        <begin position="195"/>
        <end position="217"/>
    </location>
</feature>
<feature type="transmembrane region" description="Helical" evidence="1">
    <location>
        <begin position="278"/>
        <end position="298"/>
    </location>
</feature>
<evidence type="ECO:0000313" key="3">
    <source>
        <dbReference type="Proteomes" id="UP001383192"/>
    </source>
</evidence>
<keyword evidence="1" id="KW-0472">Membrane</keyword>
<protein>
    <recommendedName>
        <fullName evidence="4">G protein-coupled receptor</fullName>
    </recommendedName>
</protein>
<sequence>MGLQQDPARDSYARLTMTPRLSTPALLFLTAWAQILLYGCNIVLYGVGVFFLLRRKGKIGTTCHLVAISILLALITTTAVVTTIVILAQIVPFTSSADSAFGDIALRVDLVACTLINLVILQLAHINAYAILFYRCYHIWNQKIKILIPPLIIIIAESILYWGFELPLYVKIPYVGGVDSQEYSGTLEKARHFDMATITLSIVADSLLTLLIAGRIWRVRRWLQHSGSHMGQMGGHRDYNRIIAMTLESGIINPIGLIILLVFTAIGNDQASSVLASLLPQIFAIAPLLITVRAGLGLTVEAEQGSTRTAQNQAFSLGSLPSASRVLDITASSSRSEDVELQPSYHKNHPRL</sequence>
<comment type="caution">
    <text evidence="2">The sequence shown here is derived from an EMBL/GenBank/DDBJ whole genome shotgun (WGS) entry which is preliminary data.</text>
</comment>
<dbReference type="Proteomes" id="UP001383192">
    <property type="component" value="Unassembled WGS sequence"/>
</dbReference>
<feature type="transmembrane region" description="Helical" evidence="1">
    <location>
        <begin position="146"/>
        <end position="164"/>
    </location>
</feature>
<feature type="transmembrane region" description="Helical" evidence="1">
    <location>
        <begin position="65"/>
        <end position="90"/>
    </location>
</feature>
<proteinExistence type="predicted"/>
<keyword evidence="1" id="KW-1133">Transmembrane helix</keyword>
<evidence type="ECO:0008006" key="4">
    <source>
        <dbReference type="Google" id="ProtNLM"/>
    </source>
</evidence>
<feature type="transmembrane region" description="Helical" evidence="1">
    <location>
        <begin position="25"/>
        <end position="53"/>
    </location>
</feature>
<keyword evidence="3" id="KW-1185">Reference proteome</keyword>
<evidence type="ECO:0000256" key="1">
    <source>
        <dbReference type="SAM" id="Phobius"/>
    </source>
</evidence>
<dbReference type="EMBL" id="JAYKXP010000022">
    <property type="protein sequence ID" value="KAK7046045.1"/>
    <property type="molecule type" value="Genomic_DNA"/>
</dbReference>
<keyword evidence="1" id="KW-0812">Transmembrane</keyword>
<gene>
    <name evidence="2" type="ORF">VNI00_007040</name>
</gene>
<evidence type="ECO:0000313" key="2">
    <source>
        <dbReference type="EMBL" id="KAK7046045.1"/>
    </source>
</evidence>